<name>A0A9P7RBK1_9PEZI</name>
<dbReference type="Proteomes" id="UP000699042">
    <property type="component" value="Unassembled WGS sequence"/>
</dbReference>
<dbReference type="EMBL" id="JAESDN010000002">
    <property type="protein sequence ID" value="KAG7054542.1"/>
    <property type="molecule type" value="Genomic_DNA"/>
</dbReference>
<evidence type="ECO:0000313" key="2">
    <source>
        <dbReference type="Proteomes" id="UP000699042"/>
    </source>
</evidence>
<evidence type="ECO:0000313" key="1">
    <source>
        <dbReference type="EMBL" id="KAG7054542.1"/>
    </source>
</evidence>
<dbReference type="AlphaFoldDB" id="A0A9P7RBK1"/>
<reference evidence="1" key="1">
    <citation type="submission" date="2021-05" db="EMBL/GenBank/DDBJ databases">
        <title>Comparative genomics of three Colletotrichum scovillei strains and genetic complementation revealed genes involved fungal growth and virulence on chili pepper.</title>
        <authorList>
            <person name="Hsieh D.-K."/>
            <person name="Chuang S.-C."/>
            <person name="Chen C.-Y."/>
            <person name="Chao Y.-T."/>
            <person name="Lu M.-Y.J."/>
            <person name="Lee M.-H."/>
            <person name="Shih M.-C."/>
        </authorList>
    </citation>
    <scope>NUCLEOTIDE SEQUENCE</scope>
    <source>
        <strain evidence="1">Coll-153</strain>
    </source>
</reference>
<keyword evidence="2" id="KW-1185">Reference proteome</keyword>
<protein>
    <submittedName>
        <fullName evidence="1">Uncharacterized protein</fullName>
    </submittedName>
</protein>
<accession>A0A9P7RBK1</accession>
<gene>
    <name evidence="1" type="ORF">JMJ77_007021</name>
</gene>
<proteinExistence type="predicted"/>
<sequence>MALALGQATVRPEEGERDHRKEELGVFCEGLDTVCSIMLSMTRINVTVDRVRRKSLSGRRLSQVNLQDLPADFSLLPPDAEISTAFEQKPEAGLRGSPSIISLDNKALRGWKKIRPSGRLPKVAVSRGMGGGSCEGEDALTKFESSSTARAFEVS</sequence>
<organism evidence="1 2">
    <name type="scientific">Colletotrichum scovillei</name>
    <dbReference type="NCBI Taxonomy" id="1209932"/>
    <lineage>
        <taxon>Eukaryota</taxon>
        <taxon>Fungi</taxon>
        <taxon>Dikarya</taxon>
        <taxon>Ascomycota</taxon>
        <taxon>Pezizomycotina</taxon>
        <taxon>Sordariomycetes</taxon>
        <taxon>Hypocreomycetidae</taxon>
        <taxon>Glomerellales</taxon>
        <taxon>Glomerellaceae</taxon>
        <taxon>Colletotrichum</taxon>
        <taxon>Colletotrichum acutatum species complex</taxon>
    </lineage>
</organism>
<comment type="caution">
    <text evidence="1">The sequence shown here is derived from an EMBL/GenBank/DDBJ whole genome shotgun (WGS) entry which is preliminary data.</text>
</comment>